<reference evidence="2 3" key="1">
    <citation type="submission" date="2016-04" db="EMBL/GenBank/DDBJ databases">
        <title>Deep-sea bacteria in the southern Pacific.</title>
        <authorList>
            <person name="Tang K."/>
        </authorList>
    </citation>
    <scope>NUCLEOTIDE SEQUENCE [LARGE SCALE GENOMIC DNA]</scope>
    <source>
        <strain evidence="2 3">JLT2014</strain>
    </source>
</reference>
<accession>A0A1P8UWE0</accession>
<name>A0A1P8UWE0_9RHOB</name>
<organism evidence="2 3">
    <name type="scientific">Salipiger abyssi</name>
    <dbReference type="NCBI Taxonomy" id="1250539"/>
    <lineage>
        <taxon>Bacteria</taxon>
        <taxon>Pseudomonadati</taxon>
        <taxon>Pseudomonadota</taxon>
        <taxon>Alphaproteobacteria</taxon>
        <taxon>Rhodobacterales</taxon>
        <taxon>Roseobacteraceae</taxon>
        <taxon>Salipiger</taxon>
    </lineage>
</organism>
<gene>
    <name evidence="2" type="ORF">Ga0080574_TMP3379</name>
</gene>
<protein>
    <submittedName>
        <fullName evidence="2">Uncharacterized protein</fullName>
    </submittedName>
</protein>
<dbReference type="OrthoDB" id="7851764at2"/>
<proteinExistence type="predicted"/>
<dbReference type="STRING" id="1250539.Ga0080574_TMP3379"/>
<evidence type="ECO:0000313" key="2">
    <source>
        <dbReference type="EMBL" id="APZ53713.1"/>
    </source>
</evidence>
<dbReference type="RefSeq" id="WP_076702533.1">
    <property type="nucleotide sequence ID" value="NZ_CP015093.1"/>
</dbReference>
<evidence type="ECO:0000256" key="1">
    <source>
        <dbReference type="SAM" id="MobiDB-lite"/>
    </source>
</evidence>
<keyword evidence="3" id="KW-1185">Reference proteome</keyword>
<evidence type="ECO:0000313" key="3">
    <source>
        <dbReference type="Proteomes" id="UP000187059"/>
    </source>
</evidence>
<feature type="region of interest" description="Disordered" evidence="1">
    <location>
        <begin position="104"/>
        <end position="123"/>
    </location>
</feature>
<feature type="compositionally biased region" description="Basic and acidic residues" evidence="1">
    <location>
        <begin position="112"/>
        <end position="123"/>
    </location>
</feature>
<sequence length="123" mass="13715">MADDFELRTFEQQLALLDQGAFLTEMQDKLRELQVTLREYQQAYGGKPKGTLTLTLQYQLQKSGDVELTGTFDTKAPKAPAASGVAYADDQGRLSLYSPMMKQMQSGLRDVTSPDRKMRSAGE</sequence>
<dbReference type="AlphaFoldDB" id="A0A1P8UWE0"/>
<dbReference type="EMBL" id="CP015093">
    <property type="protein sequence ID" value="APZ53713.1"/>
    <property type="molecule type" value="Genomic_DNA"/>
</dbReference>
<dbReference type="Proteomes" id="UP000187059">
    <property type="component" value="Chromosome"/>
</dbReference>
<dbReference type="KEGG" id="paby:Ga0080574_TMP3379"/>